<dbReference type="Gene3D" id="2.60.120.260">
    <property type="entry name" value="Galactose-binding domain-like"/>
    <property type="match status" value="1"/>
</dbReference>
<dbReference type="PROSITE" id="PS50093">
    <property type="entry name" value="PKD"/>
    <property type="match status" value="1"/>
</dbReference>
<dbReference type="InterPro" id="IPR022409">
    <property type="entry name" value="PKD/Chitinase_dom"/>
</dbReference>
<proteinExistence type="predicted"/>
<dbReference type="Gene3D" id="2.60.40.10">
    <property type="entry name" value="Immunoglobulins"/>
    <property type="match status" value="1"/>
</dbReference>
<dbReference type="InterPro" id="IPR013783">
    <property type="entry name" value="Ig-like_fold"/>
</dbReference>
<gene>
    <name evidence="3" type="ORF">P0Y53_16725</name>
</gene>
<dbReference type="EMBL" id="CP119311">
    <property type="protein sequence ID" value="WEK34134.1"/>
    <property type="molecule type" value="Genomic_DNA"/>
</dbReference>
<keyword evidence="1" id="KW-0732">Signal</keyword>
<protein>
    <submittedName>
        <fullName evidence="3">Gliding motility-associated C-terminal domain-containing protein</fullName>
    </submittedName>
</protein>
<dbReference type="InterPro" id="IPR035986">
    <property type="entry name" value="PKD_dom_sf"/>
</dbReference>
<dbReference type="InterPro" id="IPR000601">
    <property type="entry name" value="PKD_dom"/>
</dbReference>
<organism evidence="3 4">
    <name type="scientific">Candidatus Pseudobacter hemicellulosilyticus</name>
    <dbReference type="NCBI Taxonomy" id="3121375"/>
    <lineage>
        <taxon>Bacteria</taxon>
        <taxon>Pseudomonadati</taxon>
        <taxon>Bacteroidota</taxon>
        <taxon>Chitinophagia</taxon>
        <taxon>Chitinophagales</taxon>
        <taxon>Chitinophagaceae</taxon>
        <taxon>Pseudobacter</taxon>
    </lineage>
</organism>
<dbReference type="InterPro" id="IPR026341">
    <property type="entry name" value="T9SS_type_B"/>
</dbReference>
<reference evidence="3" key="1">
    <citation type="submission" date="2023-03" db="EMBL/GenBank/DDBJ databases">
        <title>Andean soil-derived lignocellulolytic bacterial consortium as a source of novel taxa and putative plastic-active enzymes.</title>
        <authorList>
            <person name="Diaz-Garcia L."/>
            <person name="Chuvochina M."/>
            <person name="Feuerriegel G."/>
            <person name="Bunk B."/>
            <person name="Sproer C."/>
            <person name="Streit W.R."/>
            <person name="Rodriguez L.M."/>
            <person name="Overmann J."/>
            <person name="Jimenez D.J."/>
        </authorList>
    </citation>
    <scope>NUCLEOTIDE SEQUENCE</scope>
    <source>
        <strain evidence="3">MAG 7</strain>
    </source>
</reference>
<evidence type="ECO:0000313" key="3">
    <source>
        <dbReference type="EMBL" id="WEK34134.1"/>
    </source>
</evidence>
<dbReference type="SMART" id="SM00089">
    <property type="entry name" value="PKD"/>
    <property type="match status" value="1"/>
</dbReference>
<dbReference type="AlphaFoldDB" id="A0AAJ5WN17"/>
<accession>A0AAJ5WN17</accession>
<dbReference type="SUPFAM" id="SSF49299">
    <property type="entry name" value="PKD domain"/>
    <property type="match status" value="1"/>
</dbReference>
<evidence type="ECO:0000313" key="4">
    <source>
        <dbReference type="Proteomes" id="UP001220610"/>
    </source>
</evidence>
<feature type="domain" description="PKD" evidence="2">
    <location>
        <begin position="446"/>
        <end position="506"/>
    </location>
</feature>
<dbReference type="Pfam" id="PF18911">
    <property type="entry name" value="PKD_4"/>
    <property type="match status" value="1"/>
</dbReference>
<feature type="signal peptide" evidence="1">
    <location>
        <begin position="1"/>
        <end position="20"/>
    </location>
</feature>
<evidence type="ECO:0000259" key="2">
    <source>
        <dbReference type="PROSITE" id="PS50093"/>
    </source>
</evidence>
<dbReference type="Proteomes" id="UP001220610">
    <property type="component" value="Chromosome"/>
</dbReference>
<evidence type="ECO:0000256" key="1">
    <source>
        <dbReference type="SAM" id="SignalP"/>
    </source>
</evidence>
<feature type="chain" id="PRO_5042466912" evidence="1">
    <location>
        <begin position="21"/>
        <end position="1142"/>
    </location>
</feature>
<dbReference type="CDD" id="cd00146">
    <property type="entry name" value="PKD"/>
    <property type="match status" value="1"/>
</dbReference>
<sequence length="1142" mass="123588">MRLLALLSLLFFLSPAYTIAQVFPSFTAPDTVCVGAPVNITNTSIGASNYYWNFCTANINTAPDAVNLGNLGNQLNWPVFMDYAEVNGNYYAFVVNHMPGSLIRLDFGNSLLNTPTTVNLGNFNGVAGSVPNPEGIQVIQNDGEWYIIIVGGINNDPGRTKPYILKVELGANINNNNPAFTNWGNIGNLGQPTDLHMFREGNHWYGLSLNAVNNSITRFDFGTDFNNPPQGLNLGDLGVIRYPTGIYAINDNGYWRAFVTTEQSGLIRLDFGSSMTNIPTAVGLGSFGVKLRDITIIRYCDDIRGFAVDGATNQFIRLNFSSLSAAPTHENLGNLGSLSFPHSISTLFRVKDDVYTFTTNVDNNTITRFRFRGCTNSSLANSSQKDPGSITYNRGGIYNITLTIDEGQPTQSSFCKQVVVQENYASDFNYDQAICNPLSIQFANTNPNIPVMQWDFGDGGSNTSSLTPAHAYPAFGDYTVTFTVPGNKCTAPVSKTISINVTPEDVILTPDTVVCAGASKRLRTSAALEVCWSPTDYLDDPTSHNPVTRTPHDITYYAITKSTGTNLITNGDFSSGNNGFSSQYTYSSTSNGEGFYYISGNVPAWHGGLAGCSDHTGNGNMMMVNGAAVANQVVWSQTVTVQPNTNYAFSTWIASLHSSNPAQLQFSINGRNLGNMIQASSATCRWDQFYTTWNSGNSTTATISIVNQNLILAGNDFALDDISFAPVLLLRDQVSIKIETPVVTTGNDTLVCQDFPVPLRATGAATYSWSPVTGIRDPLSANPIVIPPQTTEYTVTGTTVNGCVAQDKILISTINKPAIHQLTADTLICLQGSVELRAAASGTAPIYQWQPDPTLSNTGIPNPIATPSVPTRYYLEVTGDNGCINRDSVLVDFLPYPEFKGPGNQVICSGYEKVLSASGGDSYTWTPGQYLDDHTIASPAITPFSAGNYSVYIRDNTCGFDSTIFFSVRVNPTPLVTAMKSGDINCVTHRSRLVAVGAANYLWTPALGLDSARSATPIAAIDKTTEFIVQGTNQFGCAGYDTIVVAVKVEEEPVFRVPNAFTPNGDGKNDCFGIRQWGAAEIREFTVFNRYGQRLFTSNNVGKCWDGTFKNTPQPGGQYVYVIKAGTVCGEITRTGVFYLIR</sequence>
<dbReference type="Pfam" id="PF13585">
    <property type="entry name" value="CHU_C"/>
    <property type="match status" value="1"/>
</dbReference>
<dbReference type="NCBIfam" id="TIGR04131">
    <property type="entry name" value="Bac_Flav_CTERM"/>
    <property type="match status" value="1"/>
</dbReference>
<name>A0AAJ5WN17_9BACT</name>